<sequence>MVSANIIVFCMISLNLWQCHCSPLPWQLASITDDGPDVHDYVNYDDLSFSKESGVFEAVTETNLNLKDQPIHVHAVVKRSDVLVPRLQSIALLIPSSAASASAISTDDSDMEVAETHLFRPVFRYKSQYTERRRVRQLPGQFGAVIVQ</sequence>
<dbReference type="EMBL" id="HBUE01177252">
    <property type="protein sequence ID" value="CAG6518391.1"/>
    <property type="molecule type" value="Transcribed_RNA"/>
</dbReference>
<protein>
    <submittedName>
        <fullName evidence="2">(northern house mosquito) hypothetical protein</fullName>
    </submittedName>
</protein>
<evidence type="ECO:0000313" key="2">
    <source>
        <dbReference type="EMBL" id="CAG6486078.1"/>
    </source>
</evidence>
<dbReference type="EMBL" id="HBUE01282774">
    <property type="protein sequence ID" value="CAG6569924.1"/>
    <property type="molecule type" value="Transcribed_RNA"/>
</dbReference>
<accession>A0A8D8C4C5</accession>
<feature type="chain" id="PRO_5036260453" evidence="1">
    <location>
        <begin position="22"/>
        <end position="148"/>
    </location>
</feature>
<keyword evidence="1" id="KW-0732">Signal</keyword>
<evidence type="ECO:0000256" key="1">
    <source>
        <dbReference type="SAM" id="SignalP"/>
    </source>
</evidence>
<proteinExistence type="predicted"/>
<feature type="signal peptide" evidence="1">
    <location>
        <begin position="1"/>
        <end position="21"/>
    </location>
</feature>
<organism evidence="2">
    <name type="scientific">Culex pipiens</name>
    <name type="common">House mosquito</name>
    <dbReference type="NCBI Taxonomy" id="7175"/>
    <lineage>
        <taxon>Eukaryota</taxon>
        <taxon>Metazoa</taxon>
        <taxon>Ecdysozoa</taxon>
        <taxon>Arthropoda</taxon>
        <taxon>Hexapoda</taxon>
        <taxon>Insecta</taxon>
        <taxon>Pterygota</taxon>
        <taxon>Neoptera</taxon>
        <taxon>Endopterygota</taxon>
        <taxon>Diptera</taxon>
        <taxon>Nematocera</taxon>
        <taxon>Culicoidea</taxon>
        <taxon>Culicidae</taxon>
        <taxon>Culicinae</taxon>
        <taxon>Culicini</taxon>
        <taxon>Culex</taxon>
        <taxon>Culex</taxon>
    </lineage>
</organism>
<dbReference type="EMBL" id="HBUE01102627">
    <property type="protein sequence ID" value="CAG6486078.1"/>
    <property type="molecule type" value="Transcribed_RNA"/>
</dbReference>
<reference evidence="2" key="1">
    <citation type="submission" date="2021-05" db="EMBL/GenBank/DDBJ databases">
        <authorList>
            <person name="Alioto T."/>
            <person name="Alioto T."/>
            <person name="Gomez Garrido J."/>
        </authorList>
    </citation>
    <scope>NUCLEOTIDE SEQUENCE</scope>
</reference>
<dbReference type="AlphaFoldDB" id="A0A8D8C4C5"/>
<name>A0A8D8C4C5_CULPI</name>